<dbReference type="Gene3D" id="3.30.1490.20">
    <property type="entry name" value="ATP-grasp fold, A domain"/>
    <property type="match status" value="1"/>
</dbReference>
<evidence type="ECO:0000256" key="2">
    <source>
        <dbReference type="ARBA" id="ARBA00022741"/>
    </source>
</evidence>
<evidence type="ECO:0000256" key="1">
    <source>
        <dbReference type="ARBA" id="ARBA00022598"/>
    </source>
</evidence>
<dbReference type="InterPro" id="IPR016185">
    <property type="entry name" value="PreATP-grasp_dom_sf"/>
</dbReference>
<evidence type="ECO:0000256" key="4">
    <source>
        <dbReference type="PROSITE-ProRule" id="PRU00409"/>
    </source>
</evidence>
<keyword evidence="1" id="KW-0436">Ligase</keyword>
<gene>
    <name evidence="6" type="ORF">B5G02_08695</name>
</gene>
<keyword evidence="3 4" id="KW-0067">ATP-binding</keyword>
<accession>A0A1Y3XL46</accession>
<reference evidence="7" key="1">
    <citation type="submission" date="2017-04" db="EMBL/GenBank/DDBJ databases">
        <title>Function of individual gut microbiota members based on whole genome sequencing of pure cultures obtained from chicken caecum.</title>
        <authorList>
            <person name="Medvecky M."/>
            <person name="Cejkova D."/>
            <person name="Polansky O."/>
            <person name="Karasova D."/>
            <person name="Kubasova T."/>
            <person name="Cizek A."/>
            <person name="Rychlik I."/>
        </authorList>
    </citation>
    <scope>NUCLEOTIDE SEQUENCE [LARGE SCALE GENOMIC DNA]</scope>
    <source>
        <strain evidence="7">An5</strain>
    </source>
</reference>
<dbReference type="Gene3D" id="3.30.470.20">
    <property type="entry name" value="ATP-grasp fold, B domain"/>
    <property type="match status" value="1"/>
</dbReference>
<dbReference type="SUPFAM" id="SSF56059">
    <property type="entry name" value="Glutathione synthetase ATP-binding domain-like"/>
    <property type="match status" value="1"/>
</dbReference>
<dbReference type="Proteomes" id="UP000195781">
    <property type="component" value="Unassembled WGS sequence"/>
</dbReference>
<sequence>MHAMSGRRSILLLGGSSQQVVAIERAHSLGYRTVLCDYLPDNPGQHVADVFYLVSTTNREAVLEVARQEGVSGVLAYASDPAAPTAAYVAQEMNLAGNPLESVETLSEKHRFRAHLRKIGLPCPNFAEIPVDASGGEAAGLLGDLTFPIVLKPTDSSGSKGVTVVKEAGSLESALAEARAHSRNGVLIGEEFIERSYPNVIGGDVFVVGGEIQFWGLMDCLREARGGGMVPIGEMLPCSLDLMALGRVKSALQKLVSSLGIVGGELNVEVIIGRSGEPYILELGARAGGNMIPVQLSDASGCDLIASNVLCAMGENPLVPAWDASTSGAVCAHVVLHAREAGRFHSVGYGKLDQYVYREVLYKKPGDHVDAFMDAGNAIGIAFMKFPDAELMRERLFGNSESLCMEVE</sequence>
<organism evidence="6 7">
    <name type="scientific">[Collinsella] massiliensis</name>
    <dbReference type="NCBI Taxonomy" id="1232426"/>
    <lineage>
        <taxon>Bacteria</taxon>
        <taxon>Bacillati</taxon>
        <taxon>Actinomycetota</taxon>
        <taxon>Coriobacteriia</taxon>
        <taxon>Coriobacteriales</taxon>
        <taxon>Coriobacteriaceae</taxon>
        <taxon>Enorma</taxon>
    </lineage>
</organism>
<dbReference type="PANTHER" id="PTHR43585">
    <property type="entry name" value="FUMIPYRROLE BIOSYNTHESIS PROTEIN C"/>
    <property type="match status" value="1"/>
</dbReference>
<protein>
    <recommendedName>
        <fullName evidence="5">ATP-grasp domain-containing protein</fullName>
    </recommendedName>
</protein>
<feature type="domain" description="ATP-grasp" evidence="5">
    <location>
        <begin position="113"/>
        <end position="313"/>
    </location>
</feature>
<evidence type="ECO:0000313" key="6">
    <source>
        <dbReference type="EMBL" id="OUN86243.1"/>
    </source>
</evidence>
<dbReference type="PROSITE" id="PS50975">
    <property type="entry name" value="ATP_GRASP"/>
    <property type="match status" value="1"/>
</dbReference>
<keyword evidence="7" id="KW-1185">Reference proteome</keyword>
<evidence type="ECO:0000256" key="3">
    <source>
        <dbReference type="ARBA" id="ARBA00022840"/>
    </source>
</evidence>
<dbReference type="SUPFAM" id="SSF52440">
    <property type="entry name" value="PreATP-grasp domain"/>
    <property type="match status" value="1"/>
</dbReference>
<evidence type="ECO:0000259" key="5">
    <source>
        <dbReference type="PROSITE" id="PS50975"/>
    </source>
</evidence>
<name>A0A1Y3XL46_9ACTN</name>
<proteinExistence type="predicted"/>
<dbReference type="Gene3D" id="3.40.50.20">
    <property type="match status" value="1"/>
</dbReference>
<evidence type="ECO:0000313" key="7">
    <source>
        <dbReference type="Proteomes" id="UP000195781"/>
    </source>
</evidence>
<dbReference type="InterPro" id="IPR013815">
    <property type="entry name" value="ATP_grasp_subdomain_1"/>
</dbReference>
<dbReference type="EMBL" id="NFIE01000021">
    <property type="protein sequence ID" value="OUN86243.1"/>
    <property type="molecule type" value="Genomic_DNA"/>
</dbReference>
<dbReference type="AlphaFoldDB" id="A0A1Y3XL46"/>
<dbReference type="GO" id="GO:0005524">
    <property type="term" value="F:ATP binding"/>
    <property type="evidence" value="ECO:0007669"/>
    <property type="project" value="UniProtKB-UniRule"/>
</dbReference>
<dbReference type="InterPro" id="IPR052032">
    <property type="entry name" value="ATP-dep_AA_Ligase"/>
</dbReference>
<dbReference type="InterPro" id="IPR005479">
    <property type="entry name" value="CPAse_ATP-bd"/>
</dbReference>
<dbReference type="GO" id="GO:0046872">
    <property type="term" value="F:metal ion binding"/>
    <property type="evidence" value="ECO:0007669"/>
    <property type="project" value="InterPro"/>
</dbReference>
<dbReference type="Pfam" id="PF02786">
    <property type="entry name" value="CPSase_L_D2"/>
    <property type="match status" value="1"/>
</dbReference>
<dbReference type="PANTHER" id="PTHR43585:SF2">
    <property type="entry name" value="ATP-GRASP ENZYME FSQD"/>
    <property type="match status" value="1"/>
</dbReference>
<dbReference type="GO" id="GO:0016874">
    <property type="term" value="F:ligase activity"/>
    <property type="evidence" value="ECO:0007669"/>
    <property type="project" value="UniProtKB-KW"/>
</dbReference>
<dbReference type="InterPro" id="IPR011761">
    <property type="entry name" value="ATP-grasp"/>
</dbReference>
<keyword evidence="2 4" id="KW-0547">Nucleotide-binding</keyword>
<comment type="caution">
    <text evidence="6">The sequence shown here is derived from an EMBL/GenBank/DDBJ whole genome shotgun (WGS) entry which is preliminary data.</text>
</comment>